<accession>A0A7S8J081</accession>
<dbReference type="SUPFAM" id="SSF52091">
    <property type="entry name" value="SpoIIaa-like"/>
    <property type="match status" value="1"/>
</dbReference>
<dbReference type="KEGG" id="nkf:Nkreftii_002603"/>
<evidence type="ECO:0000259" key="2">
    <source>
        <dbReference type="PROSITE" id="PS50801"/>
    </source>
</evidence>
<dbReference type="Pfam" id="PF13466">
    <property type="entry name" value="STAS_2"/>
    <property type="match status" value="1"/>
</dbReference>
<evidence type="ECO:0000313" key="3">
    <source>
        <dbReference type="EMBL" id="QPD04829.1"/>
    </source>
</evidence>
<dbReference type="AlphaFoldDB" id="A0A7S8J081"/>
<dbReference type="EMBL" id="CP047423">
    <property type="protein sequence ID" value="QPD04829.1"/>
    <property type="molecule type" value="Genomic_DNA"/>
</dbReference>
<name>A0A7S8J081_9BACT</name>
<sequence length="100" mass="11006">MTTQPPATETQRQGEENPRHLAPSGDLTIFEVAEFKDSLVKLFANDGLVSMDLSRVVRVDTAAIQLMLSARRQACMLVMGISEDLQGKLNQLGFTEPLSE</sequence>
<reference evidence="3 4" key="1">
    <citation type="journal article" date="2020" name="ISME J.">
        <title>Enrichment and physiological characterization of a novel comammox Nitrospira indicates ammonium inhibition of complete nitrification.</title>
        <authorList>
            <person name="Sakoula D."/>
            <person name="Koch H."/>
            <person name="Frank J."/>
            <person name="Jetten M.S.M."/>
            <person name="van Kessel M.A.H.J."/>
            <person name="Lucker S."/>
        </authorList>
    </citation>
    <scope>NUCLEOTIDE SEQUENCE [LARGE SCALE GENOMIC DNA]</scope>
    <source>
        <strain evidence="3">Comreactor17</strain>
    </source>
</reference>
<protein>
    <recommendedName>
        <fullName evidence="2">STAS domain-containing protein</fullName>
    </recommendedName>
</protein>
<feature type="domain" description="STAS" evidence="2">
    <location>
        <begin position="24"/>
        <end position="100"/>
    </location>
</feature>
<dbReference type="Gene3D" id="3.30.750.24">
    <property type="entry name" value="STAS domain"/>
    <property type="match status" value="1"/>
</dbReference>
<gene>
    <name evidence="3" type="ORF">Nkreftii_002603</name>
</gene>
<feature type="region of interest" description="Disordered" evidence="1">
    <location>
        <begin position="1"/>
        <end position="23"/>
    </location>
</feature>
<evidence type="ECO:0000256" key="1">
    <source>
        <dbReference type="SAM" id="MobiDB-lite"/>
    </source>
</evidence>
<dbReference type="PANTHER" id="PTHR35849">
    <property type="entry name" value="BLR2341 PROTEIN"/>
    <property type="match status" value="1"/>
</dbReference>
<evidence type="ECO:0000313" key="4">
    <source>
        <dbReference type="Proteomes" id="UP000593737"/>
    </source>
</evidence>
<feature type="compositionally biased region" description="Polar residues" evidence="1">
    <location>
        <begin position="1"/>
        <end position="11"/>
    </location>
</feature>
<dbReference type="InterPro" id="IPR058548">
    <property type="entry name" value="MlaB-like_STAS"/>
</dbReference>
<organism evidence="3 4">
    <name type="scientific">Candidatus Nitrospira kreftii</name>
    <dbReference type="NCBI Taxonomy" id="2652173"/>
    <lineage>
        <taxon>Bacteria</taxon>
        <taxon>Pseudomonadati</taxon>
        <taxon>Nitrospirota</taxon>
        <taxon>Nitrospiria</taxon>
        <taxon>Nitrospirales</taxon>
        <taxon>Nitrospiraceae</taxon>
        <taxon>Nitrospira</taxon>
    </lineage>
</organism>
<dbReference type="Proteomes" id="UP000593737">
    <property type="component" value="Chromosome"/>
</dbReference>
<dbReference type="PROSITE" id="PS50801">
    <property type="entry name" value="STAS"/>
    <property type="match status" value="1"/>
</dbReference>
<dbReference type="InterPro" id="IPR052746">
    <property type="entry name" value="MlaB_ABC_Transporter"/>
</dbReference>
<proteinExistence type="predicted"/>
<dbReference type="InterPro" id="IPR036513">
    <property type="entry name" value="STAS_dom_sf"/>
</dbReference>
<dbReference type="InterPro" id="IPR002645">
    <property type="entry name" value="STAS_dom"/>
</dbReference>
<dbReference type="PANTHER" id="PTHR35849:SF2">
    <property type="entry name" value="BLR2341 PROTEIN"/>
    <property type="match status" value="1"/>
</dbReference>